<dbReference type="PANTHER" id="PTHR10071:SF338">
    <property type="entry name" value="GATA-TYPE DOMAIN-CONTAINING PROTEIN"/>
    <property type="match status" value="1"/>
</dbReference>
<feature type="compositionally biased region" description="Polar residues" evidence="7">
    <location>
        <begin position="153"/>
        <end position="164"/>
    </location>
</feature>
<dbReference type="Gene3D" id="2.160.20.80">
    <property type="entry name" value="E3 ubiquitin-protein ligase SopA"/>
    <property type="match status" value="1"/>
</dbReference>
<dbReference type="InterPro" id="IPR013088">
    <property type="entry name" value="Znf_NHR/GATA"/>
</dbReference>
<evidence type="ECO:0000256" key="7">
    <source>
        <dbReference type="SAM" id="MobiDB-lite"/>
    </source>
</evidence>
<dbReference type="SMART" id="SM00401">
    <property type="entry name" value="ZnF_GATA"/>
    <property type="match status" value="1"/>
</dbReference>
<evidence type="ECO:0000256" key="4">
    <source>
        <dbReference type="ARBA" id="ARBA00022833"/>
    </source>
</evidence>
<dbReference type="PANTHER" id="PTHR10071">
    <property type="entry name" value="TRANSCRIPTION FACTOR GATA FAMILY MEMBER"/>
    <property type="match status" value="1"/>
</dbReference>
<feature type="domain" description="GATA-type" evidence="8">
    <location>
        <begin position="17"/>
        <end position="70"/>
    </location>
</feature>
<feature type="region of interest" description="Disordered" evidence="7">
    <location>
        <begin position="390"/>
        <end position="584"/>
    </location>
</feature>
<name>A0ABR2IVY9_9PEZI</name>
<keyword evidence="10" id="KW-1185">Reference proteome</keyword>
<dbReference type="EMBL" id="JAPCWZ010000004">
    <property type="protein sequence ID" value="KAK8868628.1"/>
    <property type="molecule type" value="Genomic_DNA"/>
</dbReference>
<evidence type="ECO:0000313" key="9">
    <source>
        <dbReference type="EMBL" id="KAK8868628.1"/>
    </source>
</evidence>
<keyword evidence="2" id="KW-0479">Metal-binding</keyword>
<comment type="caution">
    <text evidence="9">The sequence shown here is derived from an EMBL/GenBank/DDBJ whole genome shotgun (WGS) entry which is preliminary data.</text>
</comment>
<dbReference type="Proteomes" id="UP001390339">
    <property type="component" value="Unassembled WGS sequence"/>
</dbReference>
<dbReference type="InterPro" id="IPR056998">
    <property type="entry name" value="Asd-4/GZF3_helical"/>
</dbReference>
<dbReference type="InterPro" id="IPR039355">
    <property type="entry name" value="Transcription_factor_GATA"/>
</dbReference>
<gene>
    <name evidence="9" type="ORF">PGQ11_007206</name>
</gene>
<dbReference type="Pfam" id="PF25026">
    <property type="entry name" value="Asd-4"/>
    <property type="match status" value="1"/>
</dbReference>
<dbReference type="Gene3D" id="3.30.50.10">
    <property type="entry name" value="Erythroid Transcription Factor GATA-1, subunit A"/>
    <property type="match status" value="1"/>
</dbReference>
<feature type="region of interest" description="Disordered" evidence="7">
    <location>
        <begin position="1"/>
        <end position="25"/>
    </location>
</feature>
<keyword evidence="5" id="KW-0539">Nucleus</keyword>
<evidence type="ECO:0000259" key="8">
    <source>
        <dbReference type="PROSITE" id="PS50114"/>
    </source>
</evidence>
<organism evidence="9 10">
    <name type="scientific">Apiospora arundinis</name>
    <dbReference type="NCBI Taxonomy" id="335852"/>
    <lineage>
        <taxon>Eukaryota</taxon>
        <taxon>Fungi</taxon>
        <taxon>Dikarya</taxon>
        <taxon>Ascomycota</taxon>
        <taxon>Pezizomycotina</taxon>
        <taxon>Sordariomycetes</taxon>
        <taxon>Xylariomycetidae</taxon>
        <taxon>Amphisphaeriales</taxon>
        <taxon>Apiosporaceae</taxon>
        <taxon>Apiospora</taxon>
    </lineage>
</organism>
<feature type="region of interest" description="Disordered" evidence="7">
    <location>
        <begin position="276"/>
        <end position="297"/>
    </location>
</feature>
<keyword evidence="4" id="KW-0862">Zinc</keyword>
<dbReference type="InterPro" id="IPR000679">
    <property type="entry name" value="Znf_GATA"/>
</dbReference>
<dbReference type="SUPFAM" id="SSF57716">
    <property type="entry name" value="Glucocorticoid receptor-like (DNA-binding domain)"/>
    <property type="match status" value="1"/>
</dbReference>
<evidence type="ECO:0000313" key="10">
    <source>
        <dbReference type="Proteomes" id="UP001390339"/>
    </source>
</evidence>
<evidence type="ECO:0000256" key="1">
    <source>
        <dbReference type="ARBA" id="ARBA00004123"/>
    </source>
</evidence>
<evidence type="ECO:0000256" key="2">
    <source>
        <dbReference type="ARBA" id="ARBA00022723"/>
    </source>
</evidence>
<feature type="compositionally biased region" description="Polar residues" evidence="7">
    <location>
        <begin position="504"/>
        <end position="513"/>
    </location>
</feature>
<evidence type="ECO:0000256" key="3">
    <source>
        <dbReference type="ARBA" id="ARBA00022771"/>
    </source>
</evidence>
<dbReference type="PROSITE" id="PS00344">
    <property type="entry name" value="GATA_ZN_FINGER_1"/>
    <property type="match status" value="1"/>
</dbReference>
<dbReference type="PRINTS" id="PR00619">
    <property type="entry name" value="GATAZNFINGER"/>
</dbReference>
<feature type="region of interest" description="Disordered" evidence="7">
    <location>
        <begin position="152"/>
        <end position="183"/>
    </location>
</feature>
<accession>A0ABR2IVY9</accession>
<dbReference type="Pfam" id="PF00320">
    <property type="entry name" value="GATA"/>
    <property type="match status" value="1"/>
</dbReference>
<dbReference type="CDD" id="cd00202">
    <property type="entry name" value="ZnF_GATA"/>
    <property type="match status" value="1"/>
</dbReference>
<feature type="compositionally biased region" description="Low complexity" evidence="7">
    <location>
        <begin position="166"/>
        <end position="178"/>
    </location>
</feature>
<evidence type="ECO:0000256" key="6">
    <source>
        <dbReference type="PROSITE-ProRule" id="PRU00094"/>
    </source>
</evidence>
<proteinExistence type="predicted"/>
<feature type="compositionally biased region" description="Acidic residues" evidence="7">
    <location>
        <begin position="482"/>
        <end position="493"/>
    </location>
</feature>
<comment type="subcellular location">
    <subcellularLocation>
        <location evidence="1">Nucleus</location>
    </subcellularLocation>
</comment>
<reference evidence="9 10" key="1">
    <citation type="journal article" date="2024" name="IMA Fungus">
        <title>Apiospora arundinis, a panoply of carbohydrate-active enzymes and secondary metabolites.</title>
        <authorList>
            <person name="Sorensen T."/>
            <person name="Petersen C."/>
            <person name="Muurmann A.T."/>
            <person name="Christiansen J.V."/>
            <person name="Brundto M.L."/>
            <person name="Overgaard C.K."/>
            <person name="Boysen A.T."/>
            <person name="Wollenberg R.D."/>
            <person name="Larsen T.O."/>
            <person name="Sorensen J.L."/>
            <person name="Nielsen K.L."/>
            <person name="Sondergaard T.E."/>
        </authorList>
    </citation>
    <scope>NUCLEOTIDE SEQUENCE [LARGE SCALE GENOMIC DNA]</scope>
    <source>
        <strain evidence="9 10">AAU 773</strain>
    </source>
</reference>
<dbReference type="SUPFAM" id="SSF141571">
    <property type="entry name" value="Pentapeptide repeat-like"/>
    <property type="match status" value="1"/>
</dbReference>
<sequence length="584" mass="64832">MMASHPTNASMANHDQPSTQPTCQNCGTSTTPLWRRDELGSVLCNACGLFLKLHGRPRPISLKTDVIKSRNRVKTMRPDMQMKKKSLPAAATPMNHNGMHMQTHDATSTAMAAVARANQGRPNGHMGDNNSPVSRTTTPSMYDPHLPVFQGMDPNQFQSPSLPQYSIPGGSPGRSGSPVNGEPETREQLIAANASLKTRVSELDLINELYRGRLTQLEADSQAQDNFRHAAEQAQKNEAHERAMREEMQRQLEDSHRRENILKRRLDEIEQELKEANDKVDDLEHAESDRPAKKQRLDERMQHDDFHLPEFHHVEMQHSDIQNAEMPNMDMQHAEVHHVEAHPADIQHTEDHSAGVQGSEIQDAEIPDTGMPDADIQGTELQGADIQSSEIQGEENQATEAENLDPQMTDPQMTEPQMAEPQMAEPQMADPQLHEPQMAEPQMAEPQMAEPQMAEPQMAEPQMTEAHTEELQIAELQNAEPQAEELQNEEPQAEELQAAVTETAEPQVTNTHATEMENEEVENGDAQHGELQSEGNAEAPIVADTANIAEDAREAVQDETMAEADMTADSEAARPEAESLPLSS</sequence>
<keyword evidence="3 6" id="KW-0863">Zinc-finger</keyword>
<feature type="compositionally biased region" description="Polar residues" evidence="7">
    <location>
        <begin position="390"/>
        <end position="400"/>
    </location>
</feature>
<protein>
    <recommendedName>
        <fullName evidence="8">GATA-type domain-containing protein</fullName>
    </recommendedName>
</protein>
<dbReference type="PROSITE" id="PS50114">
    <property type="entry name" value="GATA_ZN_FINGER_2"/>
    <property type="match status" value="1"/>
</dbReference>
<evidence type="ECO:0000256" key="5">
    <source>
        <dbReference type="ARBA" id="ARBA00023242"/>
    </source>
</evidence>